<evidence type="ECO:0000259" key="1">
    <source>
        <dbReference type="SMART" id="SM00849"/>
    </source>
</evidence>
<dbReference type="InterPro" id="IPR050698">
    <property type="entry name" value="MBL"/>
</dbReference>
<dbReference type="InterPro" id="IPR011108">
    <property type="entry name" value="RMMBL"/>
</dbReference>
<dbReference type="Pfam" id="PF07521">
    <property type="entry name" value="RMMBL"/>
    <property type="match status" value="1"/>
</dbReference>
<name>A0A9D1M0P0_9FIRM</name>
<dbReference type="SMART" id="SM00849">
    <property type="entry name" value="Lactamase_B"/>
    <property type="match status" value="1"/>
</dbReference>
<dbReference type="InterPro" id="IPR036866">
    <property type="entry name" value="RibonucZ/Hydroxyglut_hydro"/>
</dbReference>
<dbReference type="EMBL" id="DVNH01000025">
    <property type="protein sequence ID" value="HIU51700.1"/>
    <property type="molecule type" value="Genomic_DNA"/>
</dbReference>
<feature type="domain" description="Metallo-beta-lactamase" evidence="1">
    <location>
        <begin position="21"/>
        <end position="241"/>
    </location>
</feature>
<organism evidence="2 3">
    <name type="scientific">Candidatus Merdicola faecigallinarum</name>
    <dbReference type="NCBI Taxonomy" id="2840862"/>
    <lineage>
        <taxon>Bacteria</taxon>
        <taxon>Bacillati</taxon>
        <taxon>Bacillota</taxon>
        <taxon>Clostridia</taxon>
        <taxon>Candidatus Merdicola</taxon>
    </lineage>
</organism>
<dbReference type="GO" id="GO:0004521">
    <property type="term" value="F:RNA endonuclease activity"/>
    <property type="evidence" value="ECO:0007669"/>
    <property type="project" value="TreeGrafter"/>
</dbReference>
<dbReference type="PANTHER" id="PTHR11203">
    <property type="entry name" value="CLEAVAGE AND POLYADENYLATION SPECIFICITY FACTOR FAMILY MEMBER"/>
    <property type="match status" value="1"/>
</dbReference>
<evidence type="ECO:0000313" key="3">
    <source>
        <dbReference type="Proteomes" id="UP000824093"/>
    </source>
</evidence>
<dbReference type="Pfam" id="PF00753">
    <property type="entry name" value="Lactamase_B"/>
    <property type="match status" value="1"/>
</dbReference>
<dbReference type="Proteomes" id="UP000824093">
    <property type="component" value="Unassembled WGS sequence"/>
</dbReference>
<reference evidence="2" key="1">
    <citation type="submission" date="2020-10" db="EMBL/GenBank/DDBJ databases">
        <authorList>
            <person name="Gilroy R."/>
        </authorList>
    </citation>
    <scope>NUCLEOTIDE SEQUENCE</scope>
    <source>
        <strain evidence="2">CHK195-15760</strain>
    </source>
</reference>
<reference evidence="2" key="2">
    <citation type="journal article" date="2021" name="PeerJ">
        <title>Extensive microbial diversity within the chicken gut microbiome revealed by metagenomics and culture.</title>
        <authorList>
            <person name="Gilroy R."/>
            <person name="Ravi A."/>
            <person name="Getino M."/>
            <person name="Pursley I."/>
            <person name="Horton D.L."/>
            <person name="Alikhan N.F."/>
            <person name="Baker D."/>
            <person name="Gharbi K."/>
            <person name="Hall N."/>
            <person name="Watson M."/>
            <person name="Adriaenssens E.M."/>
            <person name="Foster-Nyarko E."/>
            <person name="Jarju S."/>
            <person name="Secka A."/>
            <person name="Antonio M."/>
            <person name="Oren A."/>
            <person name="Chaudhuri R.R."/>
            <person name="La Ragione R."/>
            <person name="Hildebrand F."/>
            <person name="Pallen M.J."/>
        </authorList>
    </citation>
    <scope>NUCLEOTIDE SEQUENCE</scope>
    <source>
        <strain evidence="2">CHK195-15760</strain>
    </source>
</reference>
<dbReference type="SUPFAM" id="SSF56281">
    <property type="entry name" value="Metallo-hydrolase/oxidoreductase"/>
    <property type="match status" value="1"/>
</dbReference>
<accession>A0A9D1M0P0</accession>
<protein>
    <submittedName>
        <fullName evidence="2">MBL fold metallo-hydrolase</fullName>
    </submittedName>
</protein>
<dbReference type="PANTHER" id="PTHR11203:SF37">
    <property type="entry name" value="INTEGRATOR COMPLEX SUBUNIT 11"/>
    <property type="match status" value="1"/>
</dbReference>
<evidence type="ECO:0000313" key="2">
    <source>
        <dbReference type="EMBL" id="HIU51700.1"/>
    </source>
</evidence>
<dbReference type="AlphaFoldDB" id="A0A9D1M0P0"/>
<sequence>MQNKVNKDFWFRIESLSVEVTGSCNFVTYCVPGFQGNFVVDCGMFIGKEEQKYNYDLSFDPKQVSHVFITHSHSDHCGRIGCLYNKGYQGKVYASEYTSEKLKTDAMRDFFSMRRTSEKLLYEEEDAKSIINQTEKLELYKTYQISQYLEVILLENAHQKGAVMYLFTLKYNGRRIRVLFTGDYKFKSFFGKSYFPIETYDDPITIVTEATHGTRKVPERKFKKIVKKAIRDGKKLLIVALGDARYEEPVYRIKEMKEDGKIPFSVPVFLELKRNFDISKMNLEILPANVTFCQKTIEREYALYYQAQSILVCTNRGSLTYYLEKVIDKSQYVIIFTMHVTANSLTDTYINTLKGNKVRVGKKELIKKASLFQTDEFSGHDYEAWIIKLLKRFTNIQGILLEHGAFESKQDLQKGLTSKLRTNVYTLERGQAFKITEKGVRYSK</sequence>
<gene>
    <name evidence="2" type="ORF">IAB70_03650</name>
</gene>
<dbReference type="InterPro" id="IPR001279">
    <property type="entry name" value="Metallo-B-lactamas"/>
</dbReference>
<dbReference type="Gene3D" id="3.60.15.10">
    <property type="entry name" value="Ribonuclease Z/Hydroxyacylglutathione hydrolase-like"/>
    <property type="match status" value="1"/>
</dbReference>
<proteinExistence type="predicted"/>
<comment type="caution">
    <text evidence="2">The sequence shown here is derived from an EMBL/GenBank/DDBJ whole genome shotgun (WGS) entry which is preliminary data.</text>
</comment>
<dbReference type="Gene3D" id="3.40.50.10890">
    <property type="match status" value="1"/>
</dbReference>